<comment type="caution">
    <text evidence="1">The sequence shown here is derived from an EMBL/GenBank/DDBJ whole genome shotgun (WGS) entry which is preliminary data.</text>
</comment>
<keyword evidence="2" id="KW-1185">Reference proteome</keyword>
<evidence type="ECO:0000313" key="2">
    <source>
        <dbReference type="Proteomes" id="UP001224392"/>
    </source>
</evidence>
<evidence type="ECO:0000313" key="1">
    <source>
        <dbReference type="EMBL" id="GMG88775.1"/>
    </source>
</evidence>
<reference evidence="1 2" key="1">
    <citation type="submission" date="2023-04" db="EMBL/GenBank/DDBJ databases">
        <title>Marinobulbifer ophiurae gen. nov., sp. Nov., isolate from tissue of brittle star Ophioplocus japonicus.</title>
        <authorList>
            <person name="Kawano K."/>
            <person name="Sawayama S."/>
            <person name="Nakagawa S."/>
        </authorList>
    </citation>
    <scope>NUCLEOTIDE SEQUENCE [LARGE SCALE GENOMIC DNA]</scope>
    <source>
        <strain evidence="1 2">NKW57</strain>
    </source>
</reference>
<organism evidence="1 2">
    <name type="scientific">Biformimicrobium ophioploci</name>
    <dbReference type="NCBI Taxonomy" id="3036711"/>
    <lineage>
        <taxon>Bacteria</taxon>
        <taxon>Pseudomonadati</taxon>
        <taxon>Pseudomonadota</taxon>
        <taxon>Gammaproteobacteria</taxon>
        <taxon>Cellvibrionales</taxon>
        <taxon>Microbulbiferaceae</taxon>
        <taxon>Biformimicrobium</taxon>
    </lineage>
</organism>
<name>A0ABQ6M398_9GAMM</name>
<protein>
    <submittedName>
        <fullName evidence="1">Uncharacterized protein</fullName>
    </submittedName>
</protein>
<dbReference type="RefSeq" id="WP_285765386.1">
    <property type="nucleotide sequence ID" value="NZ_BSYJ01000021.1"/>
</dbReference>
<gene>
    <name evidence="1" type="ORF">MNKW57_30960</name>
</gene>
<dbReference type="Proteomes" id="UP001224392">
    <property type="component" value="Unassembled WGS sequence"/>
</dbReference>
<sequence>MILGKTVGERKRSLAELVKNHLIGMGKAAEIIHGRVNSAGHKDQVLIDSEIGLIHLTSTSSDDPNSSLVTGGFKEKEQDYLADKKYVVFGWNAKGLKPRTFLFFVEAKELVGRDGISKQEVNRLRDRQLSTVLA</sequence>
<dbReference type="EMBL" id="BSYJ01000021">
    <property type="protein sequence ID" value="GMG88775.1"/>
    <property type="molecule type" value="Genomic_DNA"/>
</dbReference>
<accession>A0ABQ6M398</accession>
<proteinExistence type="predicted"/>